<evidence type="ECO:0000313" key="7">
    <source>
        <dbReference type="Proteomes" id="UP001162834"/>
    </source>
</evidence>
<dbReference type="Gene3D" id="3.40.630.10">
    <property type="entry name" value="Zn peptidases"/>
    <property type="match status" value="1"/>
</dbReference>
<organism evidence="6 7">
    <name type="scientific">Capillimicrobium parvum</name>
    <dbReference type="NCBI Taxonomy" id="2884022"/>
    <lineage>
        <taxon>Bacteria</taxon>
        <taxon>Bacillati</taxon>
        <taxon>Actinomycetota</taxon>
        <taxon>Thermoleophilia</taxon>
        <taxon>Solirubrobacterales</taxon>
        <taxon>Capillimicrobiaceae</taxon>
        <taxon>Capillimicrobium</taxon>
    </lineage>
</organism>
<dbReference type="KEGG" id="sbae:DSM104329_00783"/>
<dbReference type="InterPro" id="IPR010158">
    <property type="entry name" value="Amidase_Cbmase"/>
</dbReference>
<comment type="subunit">
    <text evidence="2">Homodimer.</text>
</comment>
<dbReference type="EMBL" id="CP087164">
    <property type="protein sequence ID" value="UGS34405.1"/>
    <property type="molecule type" value="Genomic_DNA"/>
</dbReference>
<evidence type="ECO:0000256" key="1">
    <source>
        <dbReference type="ARBA" id="ARBA00001936"/>
    </source>
</evidence>
<evidence type="ECO:0000256" key="3">
    <source>
        <dbReference type="ARBA" id="ARBA00022723"/>
    </source>
</evidence>
<dbReference type="InterPro" id="IPR002933">
    <property type="entry name" value="Peptidase_M20"/>
</dbReference>
<comment type="cofactor">
    <cofactor evidence="1">
        <name>Mn(2+)</name>
        <dbReference type="ChEBI" id="CHEBI:29035"/>
    </cofactor>
</comment>
<proteinExistence type="predicted"/>
<gene>
    <name evidence="6" type="primary">pucF_1</name>
    <name evidence="6" type="ORF">DSM104329_00783</name>
</gene>
<dbReference type="PANTHER" id="PTHR32494">
    <property type="entry name" value="ALLANTOATE DEIMINASE-RELATED"/>
    <property type="match status" value="1"/>
</dbReference>
<evidence type="ECO:0000256" key="5">
    <source>
        <dbReference type="ARBA" id="ARBA00023211"/>
    </source>
</evidence>
<dbReference type="SUPFAM" id="SSF53187">
    <property type="entry name" value="Zn-dependent exopeptidases"/>
    <property type="match status" value="1"/>
</dbReference>
<keyword evidence="4 6" id="KW-0378">Hydrolase</keyword>
<dbReference type="Pfam" id="PF01546">
    <property type="entry name" value="Peptidase_M20"/>
    <property type="match status" value="1"/>
</dbReference>
<dbReference type="EC" id="3.5.3.9" evidence="6"/>
<dbReference type="GO" id="GO:0046872">
    <property type="term" value="F:metal ion binding"/>
    <property type="evidence" value="ECO:0007669"/>
    <property type="project" value="UniProtKB-KW"/>
</dbReference>
<name>A0A9E6XUG7_9ACTN</name>
<dbReference type="PANTHER" id="PTHR32494:SF19">
    <property type="entry name" value="ALLANTOATE DEIMINASE-RELATED"/>
    <property type="match status" value="1"/>
</dbReference>
<keyword evidence="3" id="KW-0479">Metal-binding</keyword>
<dbReference type="AlphaFoldDB" id="A0A9E6XUG7"/>
<sequence length="112" mass="11915">MRELVERIAREERLEATIERHYAVAPVAMDPRVIAAIEAAAAEEGVPALRMFSGAGHDAMNVAPRAPAGMLFVPSRGGLSHTPREWTDAADCELGARVLARTLRALSAGAVV</sequence>
<dbReference type="GO" id="GO:0047652">
    <property type="term" value="F:allantoate deiminase activity"/>
    <property type="evidence" value="ECO:0007669"/>
    <property type="project" value="UniProtKB-EC"/>
</dbReference>
<keyword evidence="7" id="KW-1185">Reference proteome</keyword>
<dbReference type="Gene3D" id="3.30.70.360">
    <property type="match status" value="1"/>
</dbReference>
<evidence type="ECO:0000313" key="6">
    <source>
        <dbReference type="EMBL" id="UGS34405.1"/>
    </source>
</evidence>
<protein>
    <submittedName>
        <fullName evidence="6">Allantoate amidohydrolase</fullName>
        <ecNumber evidence="6">3.5.3.9</ecNumber>
    </submittedName>
</protein>
<keyword evidence="5" id="KW-0464">Manganese</keyword>
<dbReference type="Proteomes" id="UP001162834">
    <property type="component" value="Chromosome"/>
</dbReference>
<accession>A0A9E6XUG7</accession>
<reference evidence="6" key="1">
    <citation type="journal article" date="2022" name="Int. J. Syst. Evol. Microbiol.">
        <title>Pseudomonas aegrilactucae sp. nov. and Pseudomonas morbosilactucae sp. nov., pathogens causing bacterial rot of lettuce in Japan.</title>
        <authorList>
            <person name="Sawada H."/>
            <person name="Fujikawa T."/>
            <person name="Satou M."/>
        </authorList>
    </citation>
    <scope>NUCLEOTIDE SEQUENCE</scope>
    <source>
        <strain evidence="6">0166_1</strain>
    </source>
</reference>
<evidence type="ECO:0000256" key="2">
    <source>
        <dbReference type="ARBA" id="ARBA00011738"/>
    </source>
</evidence>
<evidence type="ECO:0000256" key="4">
    <source>
        <dbReference type="ARBA" id="ARBA00022801"/>
    </source>
</evidence>